<gene>
    <name evidence="2" type="ORF">PAPOLLO_LOCUS8987</name>
</gene>
<feature type="region of interest" description="Disordered" evidence="1">
    <location>
        <begin position="99"/>
        <end position="126"/>
    </location>
</feature>
<reference evidence="2" key="1">
    <citation type="submission" date="2021-04" db="EMBL/GenBank/DDBJ databases">
        <authorList>
            <person name="Tunstrom K."/>
        </authorList>
    </citation>
    <scope>NUCLEOTIDE SEQUENCE</scope>
</reference>
<name>A0A8S3WRN5_PARAO</name>
<keyword evidence="3" id="KW-1185">Reference proteome</keyword>
<proteinExistence type="predicted"/>
<feature type="compositionally biased region" description="Basic and acidic residues" evidence="1">
    <location>
        <begin position="110"/>
        <end position="126"/>
    </location>
</feature>
<dbReference type="AlphaFoldDB" id="A0A8S3WRN5"/>
<dbReference type="EMBL" id="CAJQZP010000644">
    <property type="protein sequence ID" value="CAG4974808.1"/>
    <property type="molecule type" value="Genomic_DNA"/>
</dbReference>
<evidence type="ECO:0000256" key="1">
    <source>
        <dbReference type="SAM" id="MobiDB-lite"/>
    </source>
</evidence>
<evidence type="ECO:0000313" key="3">
    <source>
        <dbReference type="Proteomes" id="UP000691718"/>
    </source>
</evidence>
<accession>A0A8S3WRN5</accession>
<protein>
    <submittedName>
        <fullName evidence="2">(apollo) hypothetical protein</fullName>
    </submittedName>
</protein>
<sequence length="126" mass="14251">MHAAHTNLLSVLDDQPTTATKNIVSNANSIISLSEQDTSNNPLQVQELYTQEPDSRYSVEQTIDIPETISSNDPAPEQAVSIQRSDNIFLEDIDINDILENDQQEPQLHSVRDRSQPRDWKIKDNP</sequence>
<evidence type="ECO:0000313" key="2">
    <source>
        <dbReference type="EMBL" id="CAG4974808.1"/>
    </source>
</evidence>
<dbReference type="Proteomes" id="UP000691718">
    <property type="component" value="Unassembled WGS sequence"/>
</dbReference>
<comment type="caution">
    <text evidence="2">The sequence shown here is derived from an EMBL/GenBank/DDBJ whole genome shotgun (WGS) entry which is preliminary data.</text>
</comment>
<organism evidence="2 3">
    <name type="scientific">Parnassius apollo</name>
    <name type="common">Apollo butterfly</name>
    <name type="synonym">Papilio apollo</name>
    <dbReference type="NCBI Taxonomy" id="110799"/>
    <lineage>
        <taxon>Eukaryota</taxon>
        <taxon>Metazoa</taxon>
        <taxon>Ecdysozoa</taxon>
        <taxon>Arthropoda</taxon>
        <taxon>Hexapoda</taxon>
        <taxon>Insecta</taxon>
        <taxon>Pterygota</taxon>
        <taxon>Neoptera</taxon>
        <taxon>Endopterygota</taxon>
        <taxon>Lepidoptera</taxon>
        <taxon>Glossata</taxon>
        <taxon>Ditrysia</taxon>
        <taxon>Papilionoidea</taxon>
        <taxon>Papilionidae</taxon>
        <taxon>Parnassiinae</taxon>
        <taxon>Parnassini</taxon>
        <taxon>Parnassius</taxon>
        <taxon>Parnassius</taxon>
    </lineage>
</organism>